<dbReference type="EMBL" id="PRLP01000015">
    <property type="protein sequence ID" value="PPC78372.1"/>
    <property type="molecule type" value="Genomic_DNA"/>
</dbReference>
<evidence type="ECO:0000313" key="2">
    <source>
        <dbReference type="Proteomes" id="UP000238196"/>
    </source>
</evidence>
<protein>
    <submittedName>
        <fullName evidence="1">Uncharacterized protein</fullName>
    </submittedName>
</protein>
<accession>A0A2S5KUP5</accession>
<reference evidence="1 2" key="1">
    <citation type="submission" date="2018-02" db="EMBL/GenBank/DDBJ databases">
        <title>novel marine gammaproteobacteria from coastal saline agro ecosystem.</title>
        <authorList>
            <person name="Krishnan R."/>
            <person name="Ramesh Kumar N."/>
        </authorList>
    </citation>
    <scope>NUCLEOTIDE SEQUENCE [LARGE SCALE GENOMIC DNA]</scope>
    <source>
        <strain evidence="1 2">228</strain>
    </source>
</reference>
<sequence length="244" mass="28111">MTGDQLIAPESRQDLIDDRTKQLINLIFARFAAIYGHKFESMFSSERAVVLAKREWALSLRGVSEQYLVRAVDHCKETLSWMPTIAEFLAVVRNLGNSAFPEAYAAYEEACLHADRPREHVWSHPVVFHAGRQSNWYQLRRGETRVMFKIFAEHYRNLCQRAMDGESFVVPINTALPDKTPDTLFTFIARWGEQHQFTPEQAHTLLFYLTKPKGSGPREVLLNNAKRLLEVWHRADIVLPDAVA</sequence>
<name>A0A2S5KUP5_9PROT</name>
<dbReference type="AlphaFoldDB" id="A0A2S5KUP5"/>
<comment type="caution">
    <text evidence="1">The sequence shown here is derived from an EMBL/GenBank/DDBJ whole genome shotgun (WGS) entry which is preliminary data.</text>
</comment>
<gene>
    <name evidence="1" type="ORF">C4K68_04765</name>
</gene>
<proteinExistence type="predicted"/>
<evidence type="ECO:0000313" key="1">
    <source>
        <dbReference type="EMBL" id="PPC78372.1"/>
    </source>
</evidence>
<dbReference type="Proteomes" id="UP000238196">
    <property type="component" value="Unassembled WGS sequence"/>
</dbReference>
<organism evidence="1 2">
    <name type="scientific">Proteobacteria bacterium 228</name>
    <dbReference type="NCBI Taxonomy" id="2083153"/>
    <lineage>
        <taxon>Bacteria</taxon>
        <taxon>Pseudomonadati</taxon>
        <taxon>Pseudomonadota</taxon>
    </lineage>
</organism>